<keyword evidence="4 7" id="KW-0812">Transmembrane</keyword>
<dbReference type="NCBIfam" id="NF045973">
    <property type="entry name" value="conju_CD1115"/>
    <property type="match status" value="1"/>
</dbReference>
<dbReference type="InterPro" id="IPR003688">
    <property type="entry name" value="TraG/VirD4"/>
</dbReference>
<feature type="transmembrane region" description="Helical" evidence="7">
    <location>
        <begin position="12"/>
        <end position="33"/>
    </location>
</feature>
<evidence type="ECO:0000256" key="1">
    <source>
        <dbReference type="ARBA" id="ARBA00004651"/>
    </source>
</evidence>
<evidence type="ECO:0000256" key="6">
    <source>
        <dbReference type="ARBA" id="ARBA00023136"/>
    </source>
</evidence>
<evidence type="ECO:0000256" key="7">
    <source>
        <dbReference type="SAM" id="Phobius"/>
    </source>
</evidence>
<dbReference type="PANTHER" id="PTHR37937:SF1">
    <property type="entry name" value="CONJUGATIVE TRANSFER: DNA TRANSPORT"/>
    <property type="match status" value="1"/>
</dbReference>
<proteinExistence type="inferred from homology"/>
<dbReference type="CDD" id="cd01127">
    <property type="entry name" value="TrwB_TraG_TraD_VirD4"/>
    <property type="match status" value="1"/>
</dbReference>
<dbReference type="InterPro" id="IPR027417">
    <property type="entry name" value="P-loop_NTPase"/>
</dbReference>
<evidence type="ECO:0000256" key="3">
    <source>
        <dbReference type="ARBA" id="ARBA00022475"/>
    </source>
</evidence>
<gene>
    <name evidence="8" type="ORF">H8S45_12115</name>
</gene>
<comment type="caution">
    <text evidence="8">The sequence shown here is derived from an EMBL/GenBank/DDBJ whole genome shotgun (WGS) entry which is preliminary data.</text>
</comment>
<evidence type="ECO:0000256" key="4">
    <source>
        <dbReference type="ARBA" id="ARBA00022692"/>
    </source>
</evidence>
<keyword evidence="6 7" id="KW-0472">Membrane</keyword>
<keyword evidence="9" id="KW-1185">Reference proteome</keyword>
<protein>
    <submittedName>
        <fullName evidence="8">Type IV secretory system conjugative DNA transfer family protein</fullName>
    </submittedName>
</protein>
<dbReference type="SUPFAM" id="SSF52540">
    <property type="entry name" value="P-loop containing nucleoside triphosphate hydrolases"/>
    <property type="match status" value="1"/>
</dbReference>
<accession>A0A923LWW5</accession>
<evidence type="ECO:0000313" key="8">
    <source>
        <dbReference type="EMBL" id="MBC5726198.1"/>
    </source>
</evidence>
<sequence>MRPDKNNMPSAALWAALAIPVIWFGLLCGGAAAPGRTVSEWFDTVSLSMEYPLHITITEYSVKAVLIILLVYVLCVMLFIDSQGKRRPGEEHGSARWGKAKQVCAKYRYQPKFMERLKARISKIAAFFRSLPVHLHIKRLTPEEQEKMQAEKALRLPCDMNFPLTQNVCIGLDVYRHQRNLNICVVGGSGAGKSRSLAKPGLMQANCSYIVCDPAGELLRDCAPLLLKRGYDVKVFNLSDRRRSDCYNPFDYIHSDADVIRLVTLLVRNTTPKNANSSDPFWEKAETALVTALILYLYHEGAEEDKNFGTVMYLLNNAEAVENGPKSPTDQLFLQLEAEKGDSHIAVQYYKSFLTSPEKTRDTIRQMATSRLAYFLLDEMQDITGTDEMDFASLGERKRAIFVITPVNDKSFNYLVSMMYMQAFQELYDCAERKHHGTLPVHVRFLMDEYANVPLPEDFEQTLSTCRKYNISCTIILQNIAQLKGMYKDTWENITGNCDTFLYLGGNEQVTHKYVSELLGKATIDTRTSGQTRGSHGSYTRNFQQTGRELLTPDEVRELDNKFALLFIRGEHPVCDLKYDLLRHPALALTADGKAEPYTPPLRHPIRPSARAEEWKAMKEMIDGIEFEYFSI</sequence>
<dbReference type="EMBL" id="JACOPL010000012">
    <property type="protein sequence ID" value="MBC5726198.1"/>
    <property type="molecule type" value="Genomic_DNA"/>
</dbReference>
<comment type="similarity">
    <text evidence="2">Belongs to the VirD4/TraG family.</text>
</comment>
<dbReference type="Proteomes" id="UP000606499">
    <property type="component" value="Unassembled WGS sequence"/>
</dbReference>
<dbReference type="Pfam" id="PF02534">
    <property type="entry name" value="T4SS-DNA_transf"/>
    <property type="match status" value="1"/>
</dbReference>
<evidence type="ECO:0000256" key="2">
    <source>
        <dbReference type="ARBA" id="ARBA00008806"/>
    </source>
</evidence>
<keyword evidence="3" id="KW-1003">Cell membrane</keyword>
<feature type="transmembrane region" description="Helical" evidence="7">
    <location>
        <begin position="60"/>
        <end position="80"/>
    </location>
</feature>
<dbReference type="InterPro" id="IPR051539">
    <property type="entry name" value="T4SS-coupling_protein"/>
</dbReference>
<evidence type="ECO:0000313" key="9">
    <source>
        <dbReference type="Proteomes" id="UP000606499"/>
    </source>
</evidence>
<organism evidence="8 9">
    <name type="scientific">Agathobaculum faecis</name>
    <dbReference type="NCBI Taxonomy" id="2763013"/>
    <lineage>
        <taxon>Bacteria</taxon>
        <taxon>Bacillati</taxon>
        <taxon>Bacillota</taxon>
        <taxon>Clostridia</taxon>
        <taxon>Eubacteriales</taxon>
        <taxon>Butyricicoccaceae</taxon>
        <taxon>Agathobaculum</taxon>
    </lineage>
</organism>
<keyword evidence="5 7" id="KW-1133">Transmembrane helix</keyword>
<evidence type="ECO:0000256" key="5">
    <source>
        <dbReference type="ARBA" id="ARBA00022989"/>
    </source>
</evidence>
<dbReference type="Gene3D" id="3.40.50.300">
    <property type="entry name" value="P-loop containing nucleotide triphosphate hydrolases"/>
    <property type="match status" value="1"/>
</dbReference>
<dbReference type="GO" id="GO:0005886">
    <property type="term" value="C:plasma membrane"/>
    <property type="evidence" value="ECO:0007669"/>
    <property type="project" value="UniProtKB-SubCell"/>
</dbReference>
<dbReference type="AlphaFoldDB" id="A0A923LWW5"/>
<reference evidence="8" key="1">
    <citation type="submission" date="2020-08" db="EMBL/GenBank/DDBJ databases">
        <title>Genome public.</title>
        <authorList>
            <person name="Liu C."/>
            <person name="Sun Q."/>
        </authorList>
    </citation>
    <scope>NUCLEOTIDE SEQUENCE</scope>
    <source>
        <strain evidence="8">NSJ-28</strain>
    </source>
</reference>
<name>A0A923LWW5_9FIRM</name>
<dbReference type="PANTHER" id="PTHR37937">
    <property type="entry name" value="CONJUGATIVE TRANSFER: DNA TRANSPORT"/>
    <property type="match status" value="1"/>
</dbReference>
<comment type="subcellular location">
    <subcellularLocation>
        <location evidence="1">Cell membrane</location>
        <topology evidence="1">Multi-pass membrane protein</topology>
    </subcellularLocation>
</comment>
<dbReference type="RefSeq" id="WP_107631657.1">
    <property type="nucleotide sequence ID" value="NZ_JACOPL010000012.1"/>
</dbReference>